<organism evidence="10 11">
    <name type="scientific">Bemisia tabaci</name>
    <name type="common">Sweetpotato whitefly</name>
    <name type="synonym">Aleurodes tabaci</name>
    <dbReference type="NCBI Taxonomy" id="7038"/>
    <lineage>
        <taxon>Eukaryota</taxon>
        <taxon>Metazoa</taxon>
        <taxon>Ecdysozoa</taxon>
        <taxon>Arthropoda</taxon>
        <taxon>Hexapoda</taxon>
        <taxon>Insecta</taxon>
        <taxon>Pterygota</taxon>
        <taxon>Neoptera</taxon>
        <taxon>Paraneoptera</taxon>
        <taxon>Hemiptera</taxon>
        <taxon>Sternorrhyncha</taxon>
        <taxon>Aleyrodoidea</taxon>
        <taxon>Aleyrodidae</taxon>
        <taxon>Aleyrodinae</taxon>
        <taxon>Bemisia</taxon>
    </lineage>
</organism>
<dbReference type="GO" id="GO:0015031">
    <property type="term" value="P:protein transport"/>
    <property type="evidence" value="ECO:0007669"/>
    <property type="project" value="UniProtKB-KW"/>
</dbReference>
<dbReference type="InterPro" id="IPR014756">
    <property type="entry name" value="Ig_E-set"/>
</dbReference>
<evidence type="ECO:0000313" key="10">
    <source>
        <dbReference type="EMBL" id="CAH0385578.1"/>
    </source>
</evidence>
<dbReference type="GO" id="GO:0006887">
    <property type="term" value="P:exocytosis"/>
    <property type="evidence" value="ECO:0007669"/>
    <property type="project" value="UniProtKB-KW"/>
</dbReference>
<dbReference type="InterPro" id="IPR013783">
    <property type="entry name" value="Ig-like_fold"/>
</dbReference>
<dbReference type="SUPFAM" id="SSF81296">
    <property type="entry name" value="E set domains"/>
    <property type="match status" value="1"/>
</dbReference>
<comment type="function">
    <text evidence="1 7">Component of the exocyst complex involved in the docking of exocytic vesicles with fusion sites on the plasma membrane.</text>
</comment>
<keyword evidence="11" id="KW-1185">Reference proteome</keyword>
<dbReference type="InterPro" id="IPR029175">
    <property type="entry name" value="EXOC2/Sec5"/>
</dbReference>
<dbReference type="Gene3D" id="2.60.40.10">
    <property type="entry name" value="Immunoglobulins"/>
    <property type="match status" value="1"/>
</dbReference>
<keyword evidence="6 7" id="KW-0653">Protein transport</keyword>
<dbReference type="Pfam" id="PF15469">
    <property type="entry name" value="Sec5"/>
    <property type="match status" value="1"/>
</dbReference>
<dbReference type="GO" id="GO:0000145">
    <property type="term" value="C:exocyst"/>
    <property type="evidence" value="ECO:0007669"/>
    <property type="project" value="UniProtKB-UniRule"/>
</dbReference>
<dbReference type="FunFam" id="2.60.40.10:FF:000196">
    <property type="entry name" value="Exocyst complex component 2"/>
    <property type="match status" value="1"/>
</dbReference>
<dbReference type="GO" id="GO:0048731">
    <property type="term" value="P:system development"/>
    <property type="evidence" value="ECO:0007669"/>
    <property type="project" value="UniProtKB-ARBA"/>
</dbReference>
<proteinExistence type="inferred from homology"/>
<evidence type="ECO:0000259" key="8">
    <source>
        <dbReference type="Pfam" id="PF01833"/>
    </source>
</evidence>
<dbReference type="AlphaFoldDB" id="A0A9P0A741"/>
<evidence type="ECO:0000256" key="1">
    <source>
        <dbReference type="ARBA" id="ARBA00002660"/>
    </source>
</evidence>
<protein>
    <recommendedName>
        <fullName evidence="3 7">Exocyst complex component 2</fullName>
    </recommendedName>
</protein>
<dbReference type="CDD" id="cd00603">
    <property type="entry name" value="IPT_PCSR"/>
    <property type="match status" value="1"/>
</dbReference>
<dbReference type="Proteomes" id="UP001152759">
    <property type="component" value="Chromosome 2"/>
</dbReference>
<evidence type="ECO:0000256" key="6">
    <source>
        <dbReference type="ARBA" id="ARBA00022927"/>
    </source>
</evidence>
<dbReference type="KEGG" id="btab:109039619"/>
<gene>
    <name evidence="10" type="ORF">BEMITA_LOCUS4794</name>
</gene>
<comment type="subunit">
    <text evidence="7">Component of the exocyst complex.</text>
</comment>
<evidence type="ECO:0000256" key="2">
    <source>
        <dbReference type="ARBA" id="ARBA00010578"/>
    </source>
</evidence>
<dbReference type="PANTHER" id="PTHR13043">
    <property type="entry name" value="EXOCYST COMPLEX COMPONENT SEC5"/>
    <property type="match status" value="1"/>
</dbReference>
<dbReference type="GO" id="GO:0048468">
    <property type="term" value="P:cell development"/>
    <property type="evidence" value="ECO:0007669"/>
    <property type="project" value="UniProtKB-ARBA"/>
</dbReference>
<evidence type="ECO:0000259" key="9">
    <source>
        <dbReference type="Pfam" id="PF15469"/>
    </source>
</evidence>
<accession>A0A9P0A741</accession>
<dbReference type="InterPro" id="IPR039481">
    <property type="entry name" value="EXOC2/Sec5_N_dom"/>
</dbReference>
<name>A0A9P0A741_BEMTA</name>
<evidence type="ECO:0000313" key="11">
    <source>
        <dbReference type="Proteomes" id="UP001152759"/>
    </source>
</evidence>
<sequence>MAPAPVVNGISPKEGPPGTRVTIRGQHLGKTPNDLIGLTICGSDCLLSAEWKSPNKVIARSGPGKGRGEIIVVTGSGGIGTSLVQFRGYHETIGPLKESAVWVEEASLNTLTWGHRSLSPSSYQLEDPLGLSVEENEKKFPEEDLHELFPECSGDLSSENFEPGWFLLEHHHATSFDDLRVGLSFLRRKVEGQKEGQISFLKSNIGSVMEQLDTLFILKEKFEADLKARDIDPTIKVEKAIEESISEAEKLFHDVLARREKADATRNALNVMQRFKFLFYLPGSIERNVKKGEIDVVINDYDRALNLFGKTDVAVFKKVLAEVELKISELREMLWKKLEDMSIGLDQQKKTIRNLVNLEIADDPGWKAITVHSNFLNEQLIACKTEHLKAESADMDGSSKHLDSHHKHKHKRAASGTYNVELLNRTPQPVLCVEELTEILSQRFPDLWKLGQSYFSGEFQIKIDPGRPQEFKGIVLSIISLVCTLLRSALLPHTVDKNQQWPQHHKTSDSVSTWLPHCLRYIRAAYSTLIALDLPSDALNIFSSLVFDLRLHCMSTLLCQAAEQIKTLGLKENWQIEFDQNGGITQLPSMFENLVAEVMQLVKDSVIIAEQRETPLLDNPAAKKDLNRLVLKLLLNFVEALDNLGLTNEDGDHTLGVSQLIGSSSQSRDKDSFGAVYEQKLLCTLSNCRHTRLTIFPRFINLFERHGFPRLSEPFEEAEMAFKHLEKRILDTYIEQKSDPLVGTIEPSMYIGNFDWDTCLPPTDIRPYAKEIIFSNIITVHSEVYKVIPSLVYPVISQIVEIVAEELSRLMSCVTKFSIAGNQQARIDIMAIQQTLQHFSTKNAVLYFNEALETIPPLDDPFDLKVVDEVLKKFTARNKLQLKCFNNPS</sequence>
<dbReference type="Pfam" id="PF01833">
    <property type="entry name" value="TIG"/>
    <property type="match status" value="1"/>
</dbReference>
<evidence type="ECO:0000256" key="7">
    <source>
        <dbReference type="RuleBase" id="RU365069"/>
    </source>
</evidence>
<evidence type="ECO:0000256" key="3">
    <source>
        <dbReference type="ARBA" id="ARBA00017526"/>
    </source>
</evidence>
<reference evidence="10" key="1">
    <citation type="submission" date="2021-12" db="EMBL/GenBank/DDBJ databases">
        <authorList>
            <person name="King R."/>
        </authorList>
    </citation>
    <scope>NUCLEOTIDE SEQUENCE</scope>
</reference>
<evidence type="ECO:0000256" key="5">
    <source>
        <dbReference type="ARBA" id="ARBA00022483"/>
    </source>
</evidence>
<comment type="similarity">
    <text evidence="2 7">Belongs to the SEC5 family.</text>
</comment>
<dbReference type="EMBL" id="OU963863">
    <property type="protein sequence ID" value="CAH0385578.1"/>
    <property type="molecule type" value="Genomic_DNA"/>
</dbReference>
<keyword evidence="5 7" id="KW-0268">Exocytosis</keyword>
<feature type="domain" description="IPT/TIG" evidence="8">
    <location>
        <begin position="5"/>
        <end position="86"/>
    </location>
</feature>
<keyword evidence="4 7" id="KW-0813">Transport</keyword>
<feature type="domain" description="Exocyst complex component EXOC2/Sec5 N-terminal" evidence="9">
    <location>
        <begin position="126"/>
        <end position="885"/>
    </location>
</feature>
<evidence type="ECO:0000256" key="4">
    <source>
        <dbReference type="ARBA" id="ARBA00022448"/>
    </source>
</evidence>
<dbReference type="InterPro" id="IPR002909">
    <property type="entry name" value="IPT_dom"/>
</dbReference>
<dbReference type="GO" id="GO:0006893">
    <property type="term" value="P:Golgi to plasma membrane transport"/>
    <property type="evidence" value="ECO:0007669"/>
    <property type="project" value="UniProtKB-UniRule"/>
</dbReference>
<dbReference type="PANTHER" id="PTHR13043:SF1">
    <property type="entry name" value="EXOCYST COMPLEX COMPONENT 2"/>
    <property type="match status" value="1"/>
</dbReference>